<accession>A0A2B4RDI8</accession>
<comment type="caution">
    <text evidence="2">The sequence shown here is derived from an EMBL/GenBank/DDBJ whole genome shotgun (WGS) entry which is preliminary data.</text>
</comment>
<protein>
    <recommendedName>
        <fullName evidence="1">DED domain-containing protein</fullName>
    </recommendedName>
</protein>
<reference evidence="3" key="1">
    <citation type="journal article" date="2017" name="bioRxiv">
        <title>Comparative analysis of the genomes of Stylophora pistillata and Acropora digitifera provides evidence for extensive differences between species of corals.</title>
        <authorList>
            <person name="Voolstra C.R."/>
            <person name="Li Y."/>
            <person name="Liew Y.J."/>
            <person name="Baumgarten S."/>
            <person name="Zoccola D."/>
            <person name="Flot J.-F."/>
            <person name="Tambutte S."/>
            <person name="Allemand D."/>
            <person name="Aranda M."/>
        </authorList>
    </citation>
    <scope>NUCLEOTIDE SEQUENCE [LARGE SCALE GENOMIC DNA]</scope>
</reference>
<evidence type="ECO:0000259" key="1">
    <source>
        <dbReference type="PROSITE" id="PS50168"/>
    </source>
</evidence>
<dbReference type="Gene3D" id="1.10.533.10">
    <property type="entry name" value="Death Domain, Fas"/>
    <property type="match status" value="1"/>
</dbReference>
<gene>
    <name evidence="2" type="ORF">AWC38_SpisGene19305</name>
</gene>
<dbReference type="OrthoDB" id="5971395at2759"/>
<keyword evidence="3" id="KW-1185">Reference proteome</keyword>
<dbReference type="AlphaFoldDB" id="A0A2B4RDI8"/>
<evidence type="ECO:0000313" key="3">
    <source>
        <dbReference type="Proteomes" id="UP000225706"/>
    </source>
</evidence>
<dbReference type="EMBL" id="LSMT01000548">
    <property type="protein sequence ID" value="PFX16424.1"/>
    <property type="molecule type" value="Genomic_DNA"/>
</dbReference>
<feature type="domain" description="DED" evidence="1">
    <location>
        <begin position="22"/>
        <end position="104"/>
    </location>
</feature>
<organism evidence="2 3">
    <name type="scientific">Stylophora pistillata</name>
    <name type="common">Smooth cauliflower coral</name>
    <dbReference type="NCBI Taxonomy" id="50429"/>
    <lineage>
        <taxon>Eukaryota</taxon>
        <taxon>Metazoa</taxon>
        <taxon>Cnidaria</taxon>
        <taxon>Anthozoa</taxon>
        <taxon>Hexacorallia</taxon>
        <taxon>Scleractinia</taxon>
        <taxon>Astrocoeniina</taxon>
        <taxon>Pocilloporidae</taxon>
        <taxon>Stylophora</taxon>
    </lineage>
</organism>
<evidence type="ECO:0000313" key="2">
    <source>
        <dbReference type="EMBL" id="PFX16424.1"/>
    </source>
</evidence>
<sequence length="284" mass="32158">MSFSEQSNSTPNSLLQNNYPRVFIRFLLRFAKALTLGNRAEFKLWCKGQIPGSKLDINPVDDGDFIALIESLLESNIVTLTDLSLLEEFLITVDCRDLLESLKEVELQISLSSIIEVYIKSVKDLRRGAPMKLSCDQANIVKFLLAVKERNEDVICLAINQLEKFEEDRIILKIIENSSPEISQLSWSKFMSYLVFIGEFCASFSWPPTQLPDVKADGCYMSLFSNTNTCKSLSKWMLKNGGLEAFQEFIKEKQQVTISDSVSSSNGDILKKTIELLGNRIDLQ</sequence>
<dbReference type="InterPro" id="IPR011029">
    <property type="entry name" value="DEATH-like_dom_sf"/>
</dbReference>
<name>A0A2B4RDI8_STYPI</name>
<dbReference type="PROSITE" id="PS50168">
    <property type="entry name" value="DED"/>
    <property type="match status" value="1"/>
</dbReference>
<dbReference type="Proteomes" id="UP000225706">
    <property type="component" value="Unassembled WGS sequence"/>
</dbReference>
<proteinExistence type="predicted"/>
<dbReference type="GO" id="GO:0042981">
    <property type="term" value="P:regulation of apoptotic process"/>
    <property type="evidence" value="ECO:0007669"/>
    <property type="project" value="InterPro"/>
</dbReference>
<dbReference type="InterPro" id="IPR001875">
    <property type="entry name" value="DED_dom"/>
</dbReference>
<dbReference type="SUPFAM" id="SSF47986">
    <property type="entry name" value="DEATH domain"/>
    <property type="match status" value="1"/>
</dbReference>